<accession>A0ABM5ZX31</accession>
<evidence type="ECO:0000313" key="6">
    <source>
        <dbReference type="EMBL" id="AMT96567.1"/>
    </source>
</evidence>
<evidence type="ECO:0000259" key="5">
    <source>
        <dbReference type="PROSITE" id="PS51898"/>
    </source>
</evidence>
<dbReference type="InterPro" id="IPR038488">
    <property type="entry name" value="Integrase_DNA-bd_sf"/>
</dbReference>
<keyword evidence="2" id="KW-0229">DNA integration</keyword>
<evidence type="ECO:0000256" key="4">
    <source>
        <dbReference type="ARBA" id="ARBA00023172"/>
    </source>
</evidence>
<dbReference type="Pfam" id="PF22022">
    <property type="entry name" value="Phage_int_M"/>
    <property type="match status" value="1"/>
</dbReference>
<organism evidence="6 7">
    <name type="scientific">Psychrobacter alimentarius</name>
    <dbReference type="NCBI Taxonomy" id="261164"/>
    <lineage>
        <taxon>Bacteria</taxon>
        <taxon>Pseudomonadati</taxon>
        <taxon>Pseudomonadota</taxon>
        <taxon>Gammaproteobacteria</taxon>
        <taxon>Moraxellales</taxon>
        <taxon>Moraxellaceae</taxon>
        <taxon>Psychrobacter</taxon>
    </lineage>
</organism>
<dbReference type="Pfam" id="PF13356">
    <property type="entry name" value="Arm-DNA-bind_3"/>
    <property type="match status" value="1"/>
</dbReference>
<dbReference type="Proteomes" id="UP000076104">
    <property type="component" value="Chromosome"/>
</dbReference>
<dbReference type="Gene3D" id="3.30.160.390">
    <property type="entry name" value="Integrase, DNA-binding domain"/>
    <property type="match status" value="1"/>
</dbReference>
<dbReference type="InterPro" id="IPR010998">
    <property type="entry name" value="Integrase_recombinase_N"/>
</dbReference>
<keyword evidence="3" id="KW-0238">DNA-binding</keyword>
<dbReference type="PANTHER" id="PTHR30629">
    <property type="entry name" value="PROPHAGE INTEGRASE"/>
    <property type="match status" value="1"/>
</dbReference>
<feature type="domain" description="Tyr recombinase" evidence="5">
    <location>
        <begin position="219"/>
        <end position="407"/>
    </location>
</feature>
<proteinExistence type="inferred from homology"/>
<gene>
    <name evidence="6" type="ORF">A3K91_0952</name>
</gene>
<evidence type="ECO:0000256" key="3">
    <source>
        <dbReference type="ARBA" id="ARBA00023125"/>
    </source>
</evidence>
<keyword evidence="7" id="KW-1185">Reference proteome</keyword>
<evidence type="ECO:0000313" key="7">
    <source>
        <dbReference type="Proteomes" id="UP000076104"/>
    </source>
</evidence>
<dbReference type="Gene3D" id="1.10.443.10">
    <property type="entry name" value="Intergrase catalytic core"/>
    <property type="match status" value="1"/>
</dbReference>
<keyword evidence="4" id="KW-0233">DNA recombination</keyword>
<evidence type="ECO:0000256" key="1">
    <source>
        <dbReference type="ARBA" id="ARBA00008857"/>
    </source>
</evidence>
<dbReference type="EMBL" id="CP014945">
    <property type="protein sequence ID" value="AMT96567.1"/>
    <property type="molecule type" value="Genomic_DNA"/>
</dbReference>
<dbReference type="InterPro" id="IPR002104">
    <property type="entry name" value="Integrase_catalytic"/>
</dbReference>
<reference evidence="6 7" key="1">
    <citation type="submission" date="2016-03" db="EMBL/GenBank/DDBJ databases">
        <title>Genome sequencing of Psychrobacter alimentarius PAMC 27889.</title>
        <authorList>
            <person name="Lee J."/>
            <person name="Kim O.-S."/>
        </authorList>
    </citation>
    <scope>NUCLEOTIDE SEQUENCE [LARGE SCALE GENOMIC DNA]</scope>
    <source>
        <strain evidence="6 7">PAMC 27889</strain>
    </source>
</reference>
<dbReference type="PANTHER" id="PTHR30629:SF2">
    <property type="entry name" value="PROPHAGE INTEGRASE INTS-RELATED"/>
    <property type="match status" value="1"/>
</dbReference>
<dbReference type="InterPro" id="IPR011010">
    <property type="entry name" value="DNA_brk_join_enz"/>
</dbReference>
<dbReference type="InterPro" id="IPR025166">
    <property type="entry name" value="Integrase_DNA_bind_dom"/>
</dbReference>
<dbReference type="SUPFAM" id="SSF56349">
    <property type="entry name" value="DNA breaking-rejoining enzymes"/>
    <property type="match status" value="1"/>
</dbReference>
<comment type="similarity">
    <text evidence="1">Belongs to the 'phage' integrase family.</text>
</comment>
<name>A0ABM5ZX31_9GAMM</name>
<dbReference type="InterPro" id="IPR053876">
    <property type="entry name" value="Phage_int_M"/>
</dbReference>
<dbReference type="Gene3D" id="1.10.150.130">
    <property type="match status" value="1"/>
</dbReference>
<dbReference type="PROSITE" id="PS51898">
    <property type="entry name" value="TYR_RECOMBINASE"/>
    <property type="match status" value="1"/>
</dbReference>
<dbReference type="InterPro" id="IPR013762">
    <property type="entry name" value="Integrase-like_cat_sf"/>
</dbReference>
<dbReference type="Pfam" id="PF00589">
    <property type="entry name" value="Phage_integrase"/>
    <property type="match status" value="1"/>
</dbReference>
<dbReference type="CDD" id="cd00801">
    <property type="entry name" value="INT_P4_C"/>
    <property type="match status" value="1"/>
</dbReference>
<sequence length="437" mass="49726">MTSQCITIKSDRTIKSVVAPAKGEMLCKVAGNPKLFLRVNAADAKLWLYRYTHPVLKSKHKLSLGNYPSVTLAQATAIRSEYEQLLKQGIDPKAYREQQLKDEHKSLVSTFSRLAWLHFEQIQTKQKATTLKRKQGRYELLCSYLGDSPITDIEPRQMLEVLKDIQANSLKDDGTPTDKADRCAVIASDIFHYAIVNGYCTSDPARLVKSHLDGYRYGNRPSISTPDEFGQLMRDIETMKNEVHPNTFHSLKLLSMLFIRNGDLRSLKWQDVDFSENHICLTPMKGQGASALRMVKEMVVPLSRQAVQILKEQHKTTGHTDYVFYSDTATKNQIISENAANDALKTLGYQGKHCAHGFRASARTMLRHKLKYELDIIEMALGHVTKDPNGTAYDRWEFLEERADMMQHWADYIDGLSTGETDNVIKMPRKPRNQSIS</sequence>
<dbReference type="InterPro" id="IPR050808">
    <property type="entry name" value="Phage_Integrase"/>
</dbReference>
<protein>
    <submittedName>
        <fullName evidence="6">Phage integrase</fullName>
    </submittedName>
</protein>
<evidence type="ECO:0000256" key="2">
    <source>
        <dbReference type="ARBA" id="ARBA00022908"/>
    </source>
</evidence>